<comment type="caution">
    <text evidence="1">The sequence shown here is derived from an EMBL/GenBank/DDBJ whole genome shotgun (WGS) entry which is preliminary data.</text>
</comment>
<organism evidence="1 2">
    <name type="scientific">Trichinella britovi</name>
    <name type="common">Parasitic roundworm</name>
    <dbReference type="NCBI Taxonomy" id="45882"/>
    <lineage>
        <taxon>Eukaryota</taxon>
        <taxon>Metazoa</taxon>
        <taxon>Ecdysozoa</taxon>
        <taxon>Nematoda</taxon>
        <taxon>Enoplea</taxon>
        <taxon>Dorylaimia</taxon>
        <taxon>Trichinellida</taxon>
        <taxon>Trichinellidae</taxon>
        <taxon>Trichinella</taxon>
    </lineage>
</organism>
<protein>
    <submittedName>
        <fullName evidence="1">Uncharacterized protein</fullName>
    </submittedName>
</protein>
<dbReference type="EMBL" id="JYDI01000053">
    <property type="protein sequence ID" value="KRY55589.1"/>
    <property type="molecule type" value="Genomic_DNA"/>
</dbReference>
<evidence type="ECO:0000313" key="1">
    <source>
        <dbReference type="EMBL" id="KRY55589.1"/>
    </source>
</evidence>
<reference evidence="1 2" key="1">
    <citation type="submission" date="2015-01" db="EMBL/GenBank/DDBJ databases">
        <title>Evolution of Trichinella species and genotypes.</title>
        <authorList>
            <person name="Korhonen P.K."/>
            <person name="Edoardo P."/>
            <person name="Giuseppe L.R."/>
            <person name="Gasser R.B."/>
        </authorList>
    </citation>
    <scope>NUCLEOTIDE SEQUENCE [LARGE SCALE GENOMIC DNA]</scope>
    <source>
        <strain evidence="1">ISS120</strain>
    </source>
</reference>
<dbReference type="AlphaFoldDB" id="A0A0V1D285"/>
<name>A0A0V1D285_TRIBR</name>
<accession>A0A0V1D285</accession>
<evidence type="ECO:0000313" key="2">
    <source>
        <dbReference type="Proteomes" id="UP000054653"/>
    </source>
</evidence>
<dbReference type="Proteomes" id="UP000054653">
    <property type="component" value="Unassembled WGS sequence"/>
</dbReference>
<proteinExistence type="predicted"/>
<sequence>MYACLERLGKISLFHELLLQKSCWKCSNLLFFSSSGKWEEEVFLDDAKNSDLAWFPSFLKKQVRNEHSVARTQLLGHPRSAKAIKVHANAEKVTTAAALEAKAESQSNSCAFCGGAHIILHRRKFIQATPEERWSLCEIRHVAKRCSQKKPCGKAAWNLKHHRLLHQSGIMGNLKPAMGGYT</sequence>
<gene>
    <name evidence="1" type="ORF">T03_10311</name>
</gene>
<dbReference type="OMA" id="NLKPAMG"/>
<keyword evidence="2" id="KW-1185">Reference proteome</keyword>